<dbReference type="InterPro" id="IPR002577">
    <property type="entry name" value="HTH_HxlR"/>
</dbReference>
<dbReference type="Proteomes" id="UP001595840">
    <property type="component" value="Unassembled WGS sequence"/>
</dbReference>
<dbReference type="InterPro" id="IPR036390">
    <property type="entry name" value="WH_DNA-bd_sf"/>
</dbReference>
<evidence type="ECO:0000313" key="5">
    <source>
        <dbReference type="EMBL" id="MFC4363438.1"/>
    </source>
</evidence>
<evidence type="ECO:0000256" key="3">
    <source>
        <dbReference type="ARBA" id="ARBA00023163"/>
    </source>
</evidence>
<feature type="domain" description="HTH hxlR-type" evidence="4">
    <location>
        <begin position="8"/>
        <end position="103"/>
    </location>
</feature>
<accession>A0ABV8V8G1</accession>
<gene>
    <name evidence="5" type="ORF">ACFOX3_14070</name>
</gene>
<keyword evidence="2" id="KW-0238">DNA-binding</keyword>
<evidence type="ECO:0000313" key="6">
    <source>
        <dbReference type="Proteomes" id="UP001595840"/>
    </source>
</evidence>
<protein>
    <submittedName>
        <fullName evidence="5">Winged helix-turn-helix transcriptional regulator</fullName>
    </submittedName>
</protein>
<evidence type="ECO:0000259" key="4">
    <source>
        <dbReference type="PROSITE" id="PS51118"/>
    </source>
</evidence>
<dbReference type="InterPro" id="IPR036388">
    <property type="entry name" value="WH-like_DNA-bd_sf"/>
</dbReference>
<name>A0ABV8V8G1_9GAMM</name>
<dbReference type="Pfam" id="PF01638">
    <property type="entry name" value="HxlR"/>
    <property type="match status" value="1"/>
</dbReference>
<sequence>MQSYNQFCPIAKACEVLEPRWTLLILCEMWSGSSRFNEIKRGVPSMSPSLLSKRLKGMEDLGLITREELDGNIDYKITEIGHELGPIVFALGKWAHRNIDAEVTLEKLDAKLLMWNVRRKVDISPFTTTKKVIQFVFTELGKDKRNFWLIYKPGCSVDLCTKDPGFEVDLCVMAELKALTSVWIGLSELADELRHKKIVLLGDKHLAATIDQWMVRSDFAPKLKIA</sequence>
<dbReference type="Gene3D" id="1.10.10.10">
    <property type="entry name" value="Winged helix-like DNA-binding domain superfamily/Winged helix DNA-binding domain"/>
    <property type="match status" value="1"/>
</dbReference>
<dbReference type="PANTHER" id="PTHR33204:SF18">
    <property type="entry name" value="TRANSCRIPTIONAL REGULATORY PROTEIN"/>
    <property type="match status" value="1"/>
</dbReference>
<dbReference type="PROSITE" id="PS51118">
    <property type="entry name" value="HTH_HXLR"/>
    <property type="match status" value="1"/>
</dbReference>
<organism evidence="5 6">
    <name type="scientific">Simiduia curdlanivorans</name>
    <dbReference type="NCBI Taxonomy" id="1492769"/>
    <lineage>
        <taxon>Bacteria</taxon>
        <taxon>Pseudomonadati</taxon>
        <taxon>Pseudomonadota</taxon>
        <taxon>Gammaproteobacteria</taxon>
        <taxon>Cellvibrionales</taxon>
        <taxon>Cellvibrionaceae</taxon>
        <taxon>Simiduia</taxon>
    </lineage>
</organism>
<dbReference type="EMBL" id="JBHSCX010000020">
    <property type="protein sequence ID" value="MFC4363438.1"/>
    <property type="molecule type" value="Genomic_DNA"/>
</dbReference>
<dbReference type="RefSeq" id="WP_290261240.1">
    <property type="nucleotide sequence ID" value="NZ_JAUFQG010000004.1"/>
</dbReference>
<evidence type="ECO:0000256" key="1">
    <source>
        <dbReference type="ARBA" id="ARBA00023015"/>
    </source>
</evidence>
<evidence type="ECO:0000256" key="2">
    <source>
        <dbReference type="ARBA" id="ARBA00023125"/>
    </source>
</evidence>
<proteinExistence type="predicted"/>
<keyword evidence="3" id="KW-0804">Transcription</keyword>
<comment type="caution">
    <text evidence="5">The sequence shown here is derived from an EMBL/GenBank/DDBJ whole genome shotgun (WGS) entry which is preliminary data.</text>
</comment>
<dbReference type="SUPFAM" id="SSF46785">
    <property type="entry name" value="Winged helix' DNA-binding domain"/>
    <property type="match status" value="1"/>
</dbReference>
<keyword evidence="6" id="KW-1185">Reference proteome</keyword>
<reference evidence="6" key="1">
    <citation type="journal article" date="2019" name="Int. J. Syst. Evol. Microbiol.">
        <title>The Global Catalogue of Microorganisms (GCM) 10K type strain sequencing project: providing services to taxonomists for standard genome sequencing and annotation.</title>
        <authorList>
            <consortium name="The Broad Institute Genomics Platform"/>
            <consortium name="The Broad Institute Genome Sequencing Center for Infectious Disease"/>
            <person name="Wu L."/>
            <person name="Ma J."/>
        </authorList>
    </citation>
    <scope>NUCLEOTIDE SEQUENCE [LARGE SCALE GENOMIC DNA]</scope>
    <source>
        <strain evidence="6">CECT 8570</strain>
    </source>
</reference>
<dbReference type="PANTHER" id="PTHR33204">
    <property type="entry name" value="TRANSCRIPTIONAL REGULATOR, MARR FAMILY"/>
    <property type="match status" value="1"/>
</dbReference>
<keyword evidence="1" id="KW-0805">Transcription regulation</keyword>